<reference evidence="9 10" key="1">
    <citation type="submission" date="2024-11" db="EMBL/GenBank/DDBJ databases">
        <title>Adaptive evolution of stress response genes in parasites aligns with host niche diversity.</title>
        <authorList>
            <person name="Hahn C."/>
            <person name="Resl P."/>
        </authorList>
    </citation>
    <scope>NUCLEOTIDE SEQUENCE [LARGE SCALE GENOMIC DNA]</scope>
    <source>
        <strain evidence="9">EGGRZ-B1_66</strain>
        <tissue evidence="9">Body</tissue>
    </source>
</reference>
<evidence type="ECO:0000313" key="9">
    <source>
        <dbReference type="EMBL" id="KAL3320700.1"/>
    </source>
</evidence>
<accession>A0ABD2QME1</accession>
<protein>
    <recommendedName>
        <fullName evidence="1">Trimethylguanosine synthase</fullName>
    </recommendedName>
    <alternativeName>
        <fullName evidence="7">Cap-specific guanine-N(2) methyltransferase</fullName>
    </alternativeName>
</protein>
<dbReference type="PANTHER" id="PTHR14741">
    <property type="entry name" value="S-ADENOSYLMETHIONINE-DEPENDENT METHYLTRANSFERASE RELATED"/>
    <property type="match status" value="1"/>
</dbReference>
<comment type="catalytic activity">
    <reaction evidence="4">
        <text>a 5'-end (N(7)-methyl 5'-triphosphoguanosine)-ribonucleoside in snoRNA + S-adenosyl-L-methionine = a 5'-end (N(2),N(7)-dimethyl 5'-triphosphoguanosine)-ribonucleoside in snoRNA + S-adenosyl-L-homocysteine + H(+)</text>
        <dbReference type="Rhea" id="RHEA:78475"/>
        <dbReference type="Rhea" id="RHEA-COMP:19086"/>
        <dbReference type="Rhea" id="RHEA-COMP:19088"/>
        <dbReference type="ChEBI" id="CHEBI:15378"/>
        <dbReference type="ChEBI" id="CHEBI:57856"/>
        <dbReference type="ChEBI" id="CHEBI:59789"/>
        <dbReference type="ChEBI" id="CHEBI:156461"/>
        <dbReference type="ChEBI" id="CHEBI:172880"/>
    </reaction>
    <physiologicalReaction direction="left-to-right" evidence="4">
        <dbReference type="Rhea" id="RHEA:78476"/>
    </physiologicalReaction>
</comment>
<evidence type="ECO:0000256" key="7">
    <source>
        <dbReference type="ARBA" id="ARBA00049790"/>
    </source>
</evidence>
<evidence type="ECO:0000256" key="1">
    <source>
        <dbReference type="ARBA" id="ARBA00018517"/>
    </source>
</evidence>
<evidence type="ECO:0000313" key="10">
    <source>
        <dbReference type="Proteomes" id="UP001626550"/>
    </source>
</evidence>
<dbReference type="Pfam" id="PF09445">
    <property type="entry name" value="Methyltransf_15"/>
    <property type="match status" value="1"/>
</dbReference>
<dbReference type="InterPro" id="IPR029063">
    <property type="entry name" value="SAM-dependent_MTases_sf"/>
</dbReference>
<name>A0ABD2QME1_9PLAT</name>
<proteinExistence type="inferred from homology"/>
<gene>
    <name evidence="9" type="ORF">Ciccas_000636</name>
</gene>
<comment type="similarity">
    <text evidence="2">Belongs to the methyltransferase superfamily. Trimethylguanosine synthase family.</text>
</comment>
<evidence type="ECO:0000256" key="6">
    <source>
        <dbReference type="ARBA" id="ARBA00049075"/>
    </source>
</evidence>
<comment type="caution">
    <text evidence="9">The sequence shown here is derived from an EMBL/GenBank/DDBJ whole genome shotgun (WGS) entry which is preliminary data.</text>
</comment>
<comment type="catalytic activity">
    <reaction evidence="5">
        <text>a 5'-end (N(2),N(7)-dimethyl 5'-triphosphoguanosine)-ribonucleoside in snRNA + S-adenosyl-L-methionine = a 5'-end (N(2),N(2),N(7)-trimethyl 5'-triphosphoguanosine)-ribonucleoside in snRNA + S-adenosyl-L-homocysteine + H(+)</text>
        <dbReference type="Rhea" id="RHEA:78479"/>
        <dbReference type="Rhea" id="RHEA-COMP:19087"/>
        <dbReference type="Rhea" id="RHEA-COMP:19089"/>
        <dbReference type="ChEBI" id="CHEBI:15378"/>
        <dbReference type="ChEBI" id="CHEBI:57856"/>
        <dbReference type="ChEBI" id="CHEBI:59789"/>
        <dbReference type="ChEBI" id="CHEBI:167623"/>
        <dbReference type="ChEBI" id="CHEBI:172880"/>
    </reaction>
    <physiologicalReaction direction="left-to-right" evidence="5">
        <dbReference type="Rhea" id="RHEA:78480"/>
    </physiologicalReaction>
</comment>
<feature type="region of interest" description="Disordered" evidence="8">
    <location>
        <begin position="1"/>
        <end position="23"/>
    </location>
</feature>
<sequence length="337" mass="38450">MIYDTLSDVSTDIEESSIEDKVDEQHLEQNDAIEELTTCEKRKEKKRRYKENRRKRLATNPELGGDATMQKWWTRRYDLFWKFDEGIELDKESWFSVTPETIARRQAEVCSCDVLLDAFCGVGGNSVHFPQTCAFVLCIDLGFEKLEKLRHNSEIYACSNKIDCIQADVLTLFKCLRPGTVDITYMSPPWGGPGYTGVQLPPGSSSWNTKKRRRWFLEQESIKNAPIEEPYNLERIPCLKPCLEGARSITNRIACYLPRNCSIGQLLQLGWPITSPDANEVIHKSSSMSVNSPVKIEDYWLRGRRIALTAYLGDFPMLNRPKSPENPIATSPNPGDS</sequence>
<keyword evidence="10" id="KW-1185">Reference proteome</keyword>
<dbReference type="Proteomes" id="UP001626550">
    <property type="component" value="Unassembled WGS sequence"/>
</dbReference>
<dbReference type="Gene3D" id="3.40.50.150">
    <property type="entry name" value="Vaccinia Virus protein VP39"/>
    <property type="match status" value="1"/>
</dbReference>
<evidence type="ECO:0000256" key="8">
    <source>
        <dbReference type="SAM" id="MobiDB-lite"/>
    </source>
</evidence>
<dbReference type="AlphaFoldDB" id="A0ABD2QME1"/>
<evidence type="ECO:0000256" key="4">
    <source>
        <dbReference type="ARBA" id="ARBA00048740"/>
    </source>
</evidence>
<dbReference type="EMBL" id="JBJKFK010000036">
    <property type="protein sequence ID" value="KAL3320700.1"/>
    <property type="molecule type" value="Genomic_DNA"/>
</dbReference>
<dbReference type="PANTHER" id="PTHR14741:SF32">
    <property type="entry name" value="TRIMETHYLGUANOSINE SYNTHASE"/>
    <property type="match status" value="1"/>
</dbReference>
<dbReference type="SUPFAM" id="SSF53335">
    <property type="entry name" value="S-adenosyl-L-methionine-dependent methyltransferases"/>
    <property type="match status" value="1"/>
</dbReference>
<comment type="catalytic activity">
    <reaction evidence="6">
        <text>a 5'-end (N(7)-methyl 5'-triphosphoguanosine)-ribonucleoside in snRNA + S-adenosyl-L-methionine = a 5'-end (N(2),N(7)-dimethyl 5'-triphosphoguanosine)-ribonucleoside in snRNA + S-adenosyl-L-homocysteine + H(+)</text>
        <dbReference type="Rhea" id="RHEA:78471"/>
        <dbReference type="Rhea" id="RHEA-COMP:19085"/>
        <dbReference type="Rhea" id="RHEA-COMP:19087"/>
        <dbReference type="ChEBI" id="CHEBI:15378"/>
        <dbReference type="ChEBI" id="CHEBI:57856"/>
        <dbReference type="ChEBI" id="CHEBI:59789"/>
        <dbReference type="ChEBI" id="CHEBI:156461"/>
        <dbReference type="ChEBI" id="CHEBI:172880"/>
    </reaction>
    <physiologicalReaction direction="left-to-right" evidence="6">
        <dbReference type="Rhea" id="RHEA:78472"/>
    </physiologicalReaction>
</comment>
<comment type="catalytic activity">
    <reaction evidence="3">
        <text>a 5'-end (N(2),N(7)-dimethyl 5'-triphosphoguanosine)-ribonucleoside in snoRNA + S-adenosyl-L-methionine = a 5'-end (N(2),N(2),N(7)-trimethyl 5'-triphosphoguanosine)-ribonucleoside in snoRNA + S-adenosyl-L-homocysteine + H(+)</text>
        <dbReference type="Rhea" id="RHEA:78507"/>
        <dbReference type="Rhea" id="RHEA-COMP:19088"/>
        <dbReference type="Rhea" id="RHEA-COMP:19090"/>
        <dbReference type="ChEBI" id="CHEBI:15378"/>
        <dbReference type="ChEBI" id="CHEBI:57856"/>
        <dbReference type="ChEBI" id="CHEBI:59789"/>
        <dbReference type="ChEBI" id="CHEBI:167623"/>
        <dbReference type="ChEBI" id="CHEBI:172880"/>
    </reaction>
    <physiologicalReaction direction="left-to-right" evidence="3">
        <dbReference type="Rhea" id="RHEA:78508"/>
    </physiologicalReaction>
</comment>
<organism evidence="9 10">
    <name type="scientific">Cichlidogyrus casuarinus</name>
    <dbReference type="NCBI Taxonomy" id="1844966"/>
    <lineage>
        <taxon>Eukaryota</taxon>
        <taxon>Metazoa</taxon>
        <taxon>Spiralia</taxon>
        <taxon>Lophotrochozoa</taxon>
        <taxon>Platyhelminthes</taxon>
        <taxon>Monogenea</taxon>
        <taxon>Monopisthocotylea</taxon>
        <taxon>Dactylogyridea</taxon>
        <taxon>Ancyrocephalidae</taxon>
        <taxon>Cichlidogyrus</taxon>
    </lineage>
</organism>
<evidence type="ECO:0000256" key="5">
    <source>
        <dbReference type="ARBA" id="ARBA00048763"/>
    </source>
</evidence>
<dbReference type="InterPro" id="IPR019012">
    <property type="entry name" value="RNA_cap_Gua-N2-MeTrfase"/>
</dbReference>
<evidence type="ECO:0000256" key="2">
    <source>
        <dbReference type="ARBA" id="ARBA00025783"/>
    </source>
</evidence>
<evidence type="ECO:0000256" key="3">
    <source>
        <dbReference type="ARBA" id="ARBA00047418"/>
    </source>
</evidence>